<evidence type="ECO:0000256" key="1">
    <source>
        <dbReference type="SAM" id="Phobius"/>
    </source>
</evidence>
<protein>
    <submittedName>
        <fullName evidence="2">Uncharacterized protein</fullName>
    </submittedName>
</protein>
<dbReference type="EMBL" id="GBRH01233394">
    <property type="protein sequence ID" value="JAD64501.1"/>
    <property type="molecule type" value="Transcribed_RNA"/>
</dbReference>
<dbReference type="AlphaFoldDB" id="A0A0A9BMA8"/>
<accession>A0A0A9BMA8</accession>
<feature type="transmembrane region" description="Helical" evidence="1">
    <location>
        <begin position="20"/>
        <end position="41"/>
    </location>
</feature>
<sequence>MLGKWSSSCCSLTRTSLPHLIRLPLSSFRLFTVFCIINFNWSCRHA</sequence>
<keyword evidence="1" id="KW-0472">Membrane</keyword>
<proteinExistence type="predicted"/>
<reference evidence="2" key="2">
    <citation type="journal article" date="2015" name="Data Brief">
        <title>Shoot transcriptome of the giant reed, Arundo donax.</title>
        <authorList>
            <person name="Barrero R.A."/>
            <person name="Guerrero F.D."/>
            <person name="Moolhuijzen P."/>
            <person name="Goolsby J.A."/>
            <person name="Tidwell J."/>
            <person name="Bellgard S.E."/>
            <person name="Bellgard M.I."/>
        </authorList>
    </citation>
    <scope>NUCLEOTIDE SEQUENCE</scope>
    <source>
        <tissue evidence="2">Shoot tissue taken approximately 20 cm above the soil surface</tissue>
    </source>
</reference>
<reference evidence="2" key="1">
    <citation type="submission" date="2014-09" db="EMBL/GenBank/DDBJ databases">
        <authorList>
            <person name="Magalhaes I.L.F."/>
            <person name="Oliveira U."/>
            <person name="Santos F.R."/>
            <person name="Vidigal T.H.D.A."/>
            <person name="Brescovit A.D."/>
            <person name="Santos A.J."/>
        </authorList>
    </citation>
    <scope>NUCLEOTIDE SEQUENCE</scope>
    <source>
        <tissue evidence="2">Shoot tissue taken approximately 20 cm above the soil surface</tissue>
    </source>
</reference>
<organism evidence="2">
    <name type="scientific">Arundo donax</name>
    <name type="common">Giant reed</name>
    <name type="synonym">Donax arundinaceus</name>
    <dbReference type="NCBI Taxonomy" id="35708"/>
    <lineage>
        <taxon>Eukaryota</taxon>
        <taxon>Viridiplantae</taxon>
        <taxon>Streptophyta</taxon>
        <taxon>Embryophyta</taxon>
        <taxon>Tracheophyta</taxon>
        <taxon>Spermatophyta</taxon>
        <taxon>Magnoliopsida</taxon>
        <taxon>Liliopsida</taxon>
        <taxon>Poales</taxon>
        <taxon>Poaceae</taxon>
        <taxon>PACMAD clade</taxon>
        <taxon>Arundinoideae</taxon>
        <taxon>Arundineae</taxon>
        <taxon>Arundo</taxon>
    </lineage>
</organism>
<name>A0A0A9BMA8_ARUDO</name>
<keyword evidence="1" id="KW-1133">Transmembrane helix</keyword>
<evidence type="ECO:0000313" key="2">
    <source>
        <dbReference type="EMBL" id="JAD64501.1"/>
    </source>
</evidence>
<keyword evidence="1" id="KW-0812">Transmembrane</keyword>